<gene>
    <name evidence="2" type="ORF">ACFSXZ_00975</name>
</gene>
<proteinExistence type="predicted"/>
<evidence type="ECO:0000313" key="3">
    <source>
        <dbReference type="Proteomes" id="UP001597417"/>
    </source>
</evidence>
<dbReference type="SUPFAM" id="SSF51556">
    <property type="entry name" value="Metallo-dependent hydrolases"/>
    <property type="match status" value="1"/>
</dbReference>
<dbReference type="Gene3D" id="2.30.40.10">
    <property type="entry name" value="Urease, subunit C, domain 1"/>
    <property type="match status" value="1"/>
</dbReference>
<dbReference type="PANTHER" id="PTHR43135:SF3">
    <property type="entry name" value="ALPHA-D-RIBOSE 1-METHYLPHOSPHONATE 5-TRIPHOSPHATE DIPHOSPHATASE"/>
    <property type="match status" value="1"/>
</dbReference>
<name>A0ABW5FLK5_9PSEU</name>
<dbReference type="InterPro" id="IPR006680">
    <property type="entry name" value="Amidohydro-rel"/>
</dbReference>
<dbReference type="Proteomes" id="UP001597417">
    <property type="component" value="Unassembled WGS sequence"/>
</dbReference>
<dbReference type="EMBL" id="JBHUKR010000002">
    <property type="protein sequence ID" value="MFD2414896.1"/>
    <property type="molecule type" value="Genomic_DNA"/>
</dbReference>
<evidence type="ECO:0000313" key="2">
    <source>
        <dbReference type="EMBL" id="MFD2414896.1"/>
    </source>
</evidence>
<dbReference type="InterPro" id="IPR032466">
    <property type="entry name" value="Metal_Hydrolase"/>
</dbReference>
<evidence type="ECO:0000259" key="1">
    <source>
        <dbReference type="Pfam" id="PF01979"/>
    </source>
</evidence>
<protein>
    <submittedName>
        <fullName evidence="2">Amidohydrolase family protein</fullName>
    </submittedName>
</protein>
<dbReference type="SUPFAM" id="SSF51338">
    <property type="entry name" value="Composite domain of metallo-dependent hydrolases"/>
    <property type="match status" value="1"/>
</dbReference>
<organism evidence="2 3">
    <name type="scientific">Amycolatopsis pigmentata</name>
    <dbReference type="NCBI Taxonomy" id="450801"/>
    <lineage>
        <taxon>Bacteria</taxon>
        <taxon>Bacillati</taxon>
        <taxon>Actinomycetota</taxon>
        <taxon>Actinomycetes</taxon>
        <taxon>Pseudonocardiales</taxon>
        <taxon>Pseudonocardiaceae</taxon>
        <taxon>Amycolatopsis</taxon>
    </lineage>
</organism>
<dbReference type="Gene3D" id="3.20.20.140">
    <property type="entry name" value="Metal-dependent hydrolases"/>
    <property type="match status" value="1"/>
</dbReference>
<accession>A0ABW5FLK5</accession>
<dbReference type="InterPro" id="IPR051781">
    <property type="entry name" value="Metallo-dep_Hydrolase"/>
</dbReference>
<feature type="domain" description="Amidohydrolase-related" evidence="1">
    <location>
        <begin position="62"/>
        <end position="406"/>
    </location>
</feature>
<reference evidence="3" key="1">
    <citation type="journal article" date="2019" name="Int. J. Syst. Evol. Microbiol.">
        <title>The Global Catalogue of Microorganisms (GCM) 10K type strain sequencing project: providing services to taxonomists for standard genome sequencing and annotation.</title>
        <authorList>
            <consortium name="The Broad Institute Genomics Platform"/>
            <consortium name="The Broad Institute Genome Sequencing Center for Infectious Disease"/>
            <person name="Wu L."/>
            <person name="Ma J."/>
        </authorList>
    </citation>
    <scope>NUCLEOTIDE SEQUENCE [LARGE SCALE GENOMIC DNA]</scope>
    <source>
        <strain evidence="3">CGMCC 4.7645</strain>
    </source>
</reference>
<comment type="caution">
    <text evidence="2">The sequence shown here is derived from an EMBL/GenBank/DDBJ whole genome shotgun (WGS) entry which is preliminary data.</text>
</comment>
<dbReference type="RefSeq" id="WP_378260183.1">
    <property type="nucleotide sequence ID" value="NZ_JBHUKR010000002.1"/>
</dbReference>
<dbReference type="Pfam" id="PF01979">
    <property type="entry name" value="Amidohydro_1"/>
    <property type="match status" value="1"/>
</dbReference>
<dbReference type="PANTHER" id="PTHR43135">
    <property type="entry name" value="ALPHA-D-RIBOSE 1-METHYLPHOSPHONATE 5-TRIPHOSPHATE DIPHOSPHATASE"/>
    <property type="match status" value="1"/>
</dbReference>
<sequence>MSASAAGSNGWLIVGANVFDGSGSACRRADVLVDGDRIVRVADHIESKDYPNVDVIDGSGQTLMPGMVDGHAHFGSGSTVTHNASGKEPHEEKVLLIAHAGETMLQHGFTSAYLGGDRNPAAVVALRKGVEEGWMHGPRLRVASWESTTLSIMDPTHALHTDRASVADHLYRWVHDMADIGVDIVKMPLTGESGLGPWNKSAENTSRDLIYSEEEVASAAKAAQERGLWLTAHAHSSEGIQMALRHGFRAIYHVSFADDAAIEALAKAKDQVFVAPSPGILYGLLHDETYPPTEGMETQETIESLRNVVPKMHQAGIRLVPGGDYGFNVAPIGENARDLELFVEWFGMTPAEALRCATEYGGFAMNMQHELGLVREGYLADMLLVDGEPTENVAILQDPERLTLIMQGGLPYKMDSRRLRTSYDHVGGSG</sequence>
<keyword evidence="3" id="KW-1185">Reference proteome</keyword>
<dbReference type="InterPro" id="IPR011059">
    <property type="entry name" value="Metal-dep_hydrolase_composite"/>
</dbReference>